<dbReference type="PROSITE" id="PS50921">
    <property type="entry name" value="ANTAR"/>
    <property type="match status" value="1"/>
</dbReference>
<dbReference type="SUPFAM" id="SSF52172">
    <property type="entry name" value="CheY-like"/>
    <property type="match status" value="1"/>
</dbReference>
<feature type="domain" description="ANTAR" evidence="2">
    <location>
        <begin position="355"/>
        <end position="416"/>
    </location>
</feature>
<evidence type="ECO:0000259" key="2">
    <source>
        <dbReference type="PROSITE" id="PS50921"/>
    </source>
</evidence>
<dbReference type="SMART" id="SM01012">
    <property type="entry name" value="ANTAR"/>
    <property type="match status" value="1"/>
</dbReference>
<dbReference type="Gene3D" id="1.10.10.10">
    <property type="entry name" value="Winged helix-like DNA-binding domain superfamily/Winged helix DNA-binding domain"/>
    <property type="match status" value="1"/>
</dbReference>
<dbReference type="Pfam" id="PF08376">
    <property type="entry name" value="NIT"/>
    <property type="match status" value="1"/>
</dbReference>
<dbReference type="InterPro" id="IPR005561">
    <property type="entry name" value="ANTAR"/>
</dbReference>
<dbReference type="RefSeq" id="WP_307691265.1">
    <property type="nucleotide sequence ID" value="NZ_JAUSRO010000012.1"/>
</dbReference>
<dbReference type="Pfam" id="PF03861">
    <property type="entry name" value="ANTAR"/>
    <property type="match status" value="1"/>
</dbReference>
<protein>
    <recommendedName>
        <fullName evidence="5">ANTAR domain-containing protein</fullName>
    </recommendedName>
</protein>
<sequence>MKSGLSFLIAALRCEINELEQLARTSELVGTIGRLVHALQRERGLTNVLLASGGTRFAAERQAQIAVCLELEEAVRQGFDQLEADASRVGNGTRLFSRIAWVLPGLDALPDLRQRIGALGVPPADATNAFVKLVAGLLAVVFEAADGATDPEISRLLVAMFNFMQGKEFAGQERACGAAAFTSGRNDSARQQQWLHLIESQERCFQVFVDFSSAELGARWLASQPAARLAELERLRRIACAAPAGVALDPELSRTWFDCCTHRIDSMKTVEESLAAELRERCDTKTAHARAELQGHEDLLAQLQQEGGSESTAFFDVIPPDSATTSPTALGTGSPYGRQLERSILEMVQEQSQRLQAMSDELDTVRATLNERKLVERAKGLLMAHRRLSEEEAHKMLRQTAMSQNRRVVDVAESVLSMAEYLPIGKQN</sequence>
<dbReference type="InterPro" id="IPR010910">
    <property type="entry name" value="Nitrate/nitrite_sensing_bac"/>
</dbReference>
<evidence type="ECO:0000313" key="3">
    <source>
        <dbReference type="EMBL" id="MDP9901498.1"/>
    </source>
</evidence>
<evidence type="ECO:0008006" key="5">
    <source>
        <dbReference type="Google" id="ProtNLM"/>
    </source>
</evidence>
<dbReference type="InterPro" id="IPR036388">
    <property type="entry name" value="WH-like_DNA-bd_sf"/>
</dbReference>
<accession>A0ABT9SAW6</accession>
<dbReference type="EMBL" id="JAUSRO010000012">
    <property type="protein sequence ID" value="MDP9901498.1"/>
    <property type="molecule type" value="Genomic_DNA"/>
</dbReference>
<gene>
    <name evidence="3" type="ORF">J2W36_003765</name>
</gene>
<dbReference type="PROSITE" id="PS50906">
    <property type="entry name" value="NIT"/>
    <property type="match status" value="1"/>
</dbReference>
<feature type="domain" description="NIT" evidence="1">
    <location>
        <begin position="30"/>
        <end position="285"/>
    </location>
</feature>
<evidence type="ECO:0000313" key="4">
    <source>
        <dbReference type="Proteomes" id="UP001226867"/>
    </source>
</evidence>
<name>A0ABT9SAW6_9BURK</name>
<reference evidence="3 4" key="1">
    <citation type="submission" date="2023-07" db="EMBL/GenBank/DDBJ databases">
        <title>Sorghum-associated microbial communities from plants grown in Nebraska, USA.</title>
        <authorList>
            <person name="Schachtman D."/>
        </authorList>
    </citation>
    <scope>NUCLEOTIDE SEQUENCE [LARGE SCALE GENOMIC DNA]</scope>
    <source>
        <strain evidence="3 4">DS1607</strain>
    </source>
</reference>
<keyword evidence="4" id="KW-1185">Reference proteome</keyword>
<evidence type="ECO:0000259" key="1">
    <source>
        <dbReference type="PROSITE" id="PS50906"/>
    </source>
</evidence>
<organism evidence="3 4">
    <name type="scientific">Variovorax ginsengisoli</name>
    <dbReference type="NCBI Taxonomy" id="363844"/>
    <lineage>
        <taxon>Bacteria</taxon>
        <taxon>Pseudomonadati</taxon>
        <taxon>Pseudomonadota</taxon>
        <taxon>Betaproteobacteria</taxon>
        <taxon>Burkholderiales</taxon>
        <taxon>Comamonadaceae</taxon>
        <taxon>Variovorax</taxon>
    </lineage>
</organism>
<dbReference type="Proteomes" id="UP001226867">
    <property type="component" value="Unassembled WGS sequence"/>
</dbReference>
<proteinExistence type="predicted"/>
<dbReference type="InterPro" id="IPR011006">
    <property type="entry name" value="CheY-like_superfamily"/>
</dbReference>
<dbReference type="InterPro" id="IPR013587">
    <property type="entry name" value="Nitrate/nitrite_sensing"/>
</dbReference>
<comment type="caution">
    <text evidence="3">The sequence shown here is derived from an EMBL/GenBank/DDBJ whole genome shotgun (WGS) entry which is preliminary data.</text>
</comment>